<name>W3XGN4_PESFW</name>
<feature type="transmembrane region" description="Helical" evidence="1">
    <location>
        <begin position="34"/>
        <end position="58"/>
    </location>
</feature>
<dbReference type="OrthoDB" id="5376804at2759"/>
<feature type="transmembrane region" description="Helical" evidence="1">
    <location>
        <begin position="70"/>
        <end position="89"/>
    </location>
</feature>
<evidence type="ECO:0000313" key="3">
    <source>
        <dbReference type="Proteomes" id="UP000030651"/>
    </source>
</evidence>
<keyword evidence="3" id="KW-1185">Reference proteome</keyword>
<feature type="transmembrane region" description="Helical" evidence="1">
    <location>
        <begin position="542"/>
        <end position="565"/>
    </location>
</feature>
<keyword evidence="1" id="KW-0472">Membrane</keyword>
<dbReference type="OMA" id="EDICTAG"/>
<organism evidence="2 3">
    <name type="scientific">Pestalotiopsis fici (strain W106-1 / CGMCC3.15140)</name>
    <dbReference type="NCBI Taxonomy" id="1229662"/>
    <lineage>
        <taxon>Eukaryota</taxon>
        <taxon>Fungi</taxon>
        <taxon>Dikarya</taxon>
        <taxon>Ascomycota</taxon>
        <taxon>Pezizomycotina</taxon>
        <taxon>Sordariomycetes</taxon>
        <taxon>Xylariomycetidae</taxon>
        <taxon>Amphisphaeriales</taxon>
        <taxon>Sporocadaceae</taxon>
        <taxon>Pestalotiopsis</taxon>
    </lineage>
</organism>
<dbReference type="InterPro" id="IPR021514">
    <property type="entry name" value="DUF3176"/>
</dbReference>
<dbReference type="STRING" id="1229662.W3XGN4"/>
<dbReference type="PANTHER" id="PTHR35394">
    <property type="entry name" value="DUF3176 DOMAIN-CONTAINING PROTEIN"/>
    <property type="match status" value="1"/>
</dbReference>
<dbReference type="PANTHER" id="PTHR35394:SF5">
    <property type="entry name" value="DUF3176 DOMAIN-CONTAINING PROTEIN"/>
    <property type="match status" value="1"/>
</dbReference>
<dbReference type="EMBL" id="KI912110">
    <property type="protein sequence ID" value="ETS84602.1"/>
    <property type="molecule type" value="Genomic_DNA"/>
</dbReference>
<reference evidence="3" key="1">
    <citation type="journal article" date="2015" name="BMC Genomics">
        <title>Genomic and transcriptomic analysis of the endophytic fungus Pestalotiopsis fici reveals its lifestyle and high potential for synthesis of natural products.</title>
        <authorList>
            <person name="Wang X."/>
            <person name="Zhang X."/>
            <person name="Liu L."/>
            <person name="Xiang M."/>
            <person name="Wang W."/>
            <person name="Sun X."/>
            <person name="Che Y."/>
            <person name="Guo L."/>
            <person name="Liu G."/>
            <person name="Guo L."/>
            <person name="Wang C."/>
            <person name="Yin W.B."/>
            <person name="Stadler M."/>
            <person name="Zhang X."/>
            <person name="Liu X."/>
        </authorList>
    </citation>
    <scope>NUCLEOTIDE SEQUENCE [LARGE SCALE GENOMIC DNA]</scope>
    <source>
        <strain evidence="3">W106-1 / CGMCC3.15140</strain>
    </source>
</reference>
<protein>
    <submittedName>
        <fullName evidence="2">Uncharacterized protein</fullName>
    </submittedName>
</protein>
<evidence type="ECO:0000256" key="1">
    <source>
        <dbReference type="SAM" id="Phobius"/>
    </source>
</evidence>
<dbReference type="HOGENOM" id="CLU_015092_4_1_1"/>
<gene>
    <name evidence="2" type="ORF">PFICI_02627</name>
</gene>
<keyword evidence="1" id="KW-1133">Transmembrane helix</keyword>
<dbReference type="RefSeq" id="XP_007829399.1">
    <property type="nucleotide sequence ID" value="XM_007831208.1"/>
</dbReference>
<keyword evidence="1" id="KW-0812">Transmembrane</keyword>
<sequence>MTPRRDLEPNMFALSRQTSRASGRKSYKIWVDTWYWEILCLLFSIGLLVAMAVLLRVYDQQPTPYFQYGITLNTVIAVLTAFSKAALAVPTASGISQLKWQWYRNERALGGRCVRDIQIFDDASRGPWGALVLLCKLHVRTTASLGALVVVLALVLDPFAQQLITYSTRLYQDLDAPEPSIDLARFIIAGTNLDSVIYSSIWSEVDAPSIYKASECESDLCLWDNFDTLGFRPLCKDRTEEVVLEGCDLRCGNSQEFHTSNCSIYFPGDDSNVKWNFSVVQDAPDWVGSISGDDTENRTILEYPRHAIWTLWSGQAEGEASDWGTLFNVSPDRNLSGRNEIMIMAYAEIDFDPAKRPDGLSIKRAQVCALTPSVETLSVESHRGRLDVHVPKYTLGAFHEGGEPGDDLVYWSPDGSQDNILTYTDIREAAFFLDSDTLTLLCTRVRDALVGNYSVPQLVDVNRVCAAARPPADDGRNLAIEVDFAKSSSNQNLDKIADKVGGLEWAMQRVSEFLTHYSRTQPDEAVPVSGRAYSSRNSVEVWWPWLTLPVAVAAAGTVFLALVIYSSRGADEMLWKSSTLPLLYHGIDHRDLMANVKSSNVRADLTSSMDELSKRAKMRLRRSSIDGELRFHHS</sequence>
<proteinExistence type="predicted"/>
<dbReference type="GeneID" id="19267640"/>
<dbReference type="KEGG" id="pfy:PFICI_02627"/>
<dbReference type="AlphaFoldDB" id="W3XGN4"/>
<accession>W3XGN4</accession>
<dbReference type="InParanoid" id="W3XGN4"/>
<dbReference type="eggNOG" id="ENOG502RZ8N">
    <property type="taxonomic scope" value="Eukaryota"/>
</dbReference>
<evidence type="ECO:0000313" key="2">
    <source>
        <dbReference type="EMBL" id="ETS84602.1"/>
    </source>
</evidence>
<dbReference type="Pfam" id="PF11374">
    <property type="entry name" value="DUF3176"/>
    <property type="match status" value="1"/>
</dbReference>
<dbReference type="Proteomes" id="UP000030651">
    <property type="component" value="Unassembled WGS sequence"/>
</dbReference>